<dbReference type="InterPro" id="IPR050194">
    <property type="entry name" value="Glycosyltransferase_grp1"/>
</dbReference>
<dbReference type="Pfam" id="PF13439">
    <property type="entry name" value="Glyco_transf_4"/>
    <property type="match status" value="1"/>
</dbReference>
<dbReference type="AlphaFoldDB" id="A0A6J6IBM7"/>
<dbReference type="GO" id="GO:0016758">
    <property type="term" value="F:hexosyltransferase activity"/>
    <property type="evidence" value="ECO:0007669"/>
    <property type="project" value="TreeGrafter"/>
</dbReference>
<accession>A0A6J6IBM7</accession>
<organism evidence="3">
    <name type="scientific">freshwater metagenome</name>
    <dbReference type="NCBI Taxonomy" id="449393"/>
    <lineage>
        <taxon>unclassified sequences</taxon>
        <taxon>metagenomes</taxon>
        <taxon>ecological metagenomes</taxon>
    </lineage>
</organism>
<dbReference type="InterPro" id="IPR028098">
    <property type="entry name" value="Glyco_trans_4-like_N"/>
</dbReference>
<name>A0A6J6IBM7_9ZZZZ</name>
<gene>
    <name evidence="3" type="ORF">UFOPK1981_00123</name>
</gene>
<dbReference type="SUPFAM" id="SSF53756">
    <property type="entry name" value="UDP-Glycosyltransferase/glycogen phosphorylase"/>
    <property type="match status" value="1"/>
</dbReference>
<dbReference type="PANTHER" id="PTHR45947">
    <property type="entry name" value="SULFOQUINOVOSYL TRANSFERASE SQD2"/>
    <property type="match status" value="1"/>
</dbReference>
<reference evidence="3" key="1">
    <citation type="submission" date="2020-05" db="EMBL/GenBank/DDBJ databases">
        <authorList>
            <person name="Chiriac C."/>
            <person name="Salcher M."/>
            <person name="Ghai R."/>
            <person name="Kavagutti S V."/>
        </authorList>
    </citation>
    <scope>NUCLEOTIDE SEQUENCE</scope>
</reference>
<dbReference type="Gene3D" id="3.40.50.2000">
    <property type="entry name" value="Glycogen Phosphorylase B"/>
    <property type="match status" value="2"/>
</dbReference>
<dbReference type="CDD" id="cd03801">
    <property type="entry name" value="GT4_PimA-like"/>
    <property type="match status" value="1"/>
</dbReference>
<dbReference type="InterPro" id="IPR001296">
    <property type="entry name" value="Glyco_trans_1"/>
</dbReference>
<protein>
    <submittedName>
        <fullName evidence="3">Unannotated protein</fullName>
    </submittedName>
</protein>
<dbReference type="Pfam" id="PF00534">
    <property type="entry name" value="Glycos_transf_1"/>
    <property type="match status" value="1"/>
</dbReference>
<feature type="domain" description="Glycosyl transferase family 1" evidence="1">
    <location>
        <begin position="194"/>
        <end position="363"/>
    </location>
</feature>
<evidence type="ECO:0000313" key="3">
    <source>
        <dbReference type="EMBL" id="CAB4621843.1"/>
    </source>
</evidence>
<dbReference type="PANTHER" id="PTHR45947:SF3">
    <property type="entry name" value="SULFOQUINOVOSYL TRANSFERASE SQD2"/>
    <property type="match status" value="1"/>
</dbReference>
<evidence type="ECO:0000259" key="2">
    <source>
        <dbReference type="Pfam" id="PF13439"/>
    </source>
</evidence>
<dbReference type="EMBL" id="CAEZVI010000005">
    <property type="protein sequence ID" value="CAB4621843.1"/>
    <property type="molecule type" value="Genomic_DNA"/>
</dbReference>
<feature type="domain" description="Glycosyltransferase subfamily 4-like N-terminal" evidence="2">
    <location>
        <begin position="20"/>
        <end position="180"/>
    </location>
</feature>
<sequence length="383" mass="42613">MENVYKNILVITNDFGPRTGGIETFVMGLLERIVNHKVVVFTSEQGDTSEYDQQWLKKFGVQVIRDRSKILLPSLRVAKRAKEIAQMHNIEILVFGAAAPLALMAPKLRKAGIKKIIALTHGHEVWWARIFPFNLAMKRIGNSVDHLTYLGEFTRQAISRSLSQKSIDSMVKIAPGIDTSHFSPQADATQRRTELGLADKKIIISVGRLVHRKGQDKLIEAFPTIVREIPNAHLLIVGEGPYRGYLEKSVEKLSLKENVTFVGRIFYNDLPSYLSASDVFVMPSRSRFFGLEVEGLGIVYLEASACAIPVVAGISGGAPDAVQEGITGLCIDGTNVAQIAEAVVHICSDSKRATKMGLAGRNWVIEQWQWEIWSKQFNSLLMR</sequence>
<evidence type="ECO:0000259" key="1">
    <source>
        <dbReference type="Pfam" id="PF00534"/>
    </source>
</evidence>
<proteinExistence type="predicted"/>